<dbReference type="PANTHER" id="PTHR42978:SF6">
    <property type="entry name" value="QUORUM-QUENCHING LACTONASE YTNP-RELATED"/>
    <property type="match status" value="1"/>
</dbReference>
<dbReference type="PROSITE" id="PS51318">
    <property type="entry name" value="TAT"/>
    <property type="match status" value="1"/>
</dbReference>
<keyword evidence="3" id="KW-0378">Hydrolase</keyword>
<name>A0A292ZA66_SPHSA</name>
<evidence type="ECO:0000259" key="5">
    <source>
        <dbReference type="SMART" id="SM00849"/>
    </source>
</evidence>
<gene>
    <name evidence="6" type="ORF">SFOMI_0367</name>
</gene>
<comment type="similarity">
    <text evidence="1">Belongs to the metallo-beta-lactamase superfamily.</text>
</comment>
<dbReference type="CDD" id="cd07720">
    <property type="entry name" value="OPHC2-like_MBL-fold"/>
    <property type="match status" value="1"/>
</dbReference>
<dbReference type="EMBL" id="BEWI01000030">
    <property type="protein sequence ID" value="GAY19846.1"/>
    <property type="molecule type" value="Genomic_DNA"/>
</dbReference>
<dbReference type="AlphaFoldDB" id="A0A292ZA66"/>
<dbReference type="Pfam" id="PF00753">
    <property type="entry name" value="Lactamase_B"/>
    <property type="match status" value="1"/>
</dbReference>
<dbReference type="InterPro" id="IPR051013">
    <property type="entry name" value="MBL_superfamily_lactonases"/>
</dbReference>
<dbReference type="GO" id="GO:0046872">
    <property type="term" value="F:metal ion binding"/>
    <property type="evidence" value="ECO:0007669"/>
    <property type="project" value="UniProtKB-KW"/>
</dbReference>
<dbReference type="InterPro" id="IPR001279">
    <property type="entry name" value="Metallo-B-lactamas"/>
</dbReference>
<reference evidence="6 7" key="1">
    <citation type="journal article" date="2013" name="Biodegradation">
        <title>Occurrence of 4-tert-butylphenol (4-t-BP) biodegradation in an aquatic sample caused by the presence of Spirodela polyrrhiza and isolation of a 4-t-BP-utilizing bacterium.</title>
        <authorList>
            <person name="Ogata Y."/>
            <person name="Toyama T."/>
            <person name="Yu N."/>
            <person name="Wang X."/>
            <person name="Sei K."/>
            <person name="Ike M."/>
        </authorList>
    </citation>
    <scope>NUCLEOTIDE SEQUENCE [LARGE SCALE GENOMIC DNA]</scope>
    <source>
        <strain evidence="6 7">OMI</strain>
    </source>
</reference>
<evidence type="ECO:0000313" key="6">
    <source>
        <dbReference type="EMBL" id="GAY19846.1"/>
    </source>
</evidence>
<feature type="domain" description="Metallo-beta-lactamase" evidence="5">
    <location>
        <begin position="105"/>
        <end position="314"/>
    </location>
</feature>
<protein>
    <recommendedName>
        <fullName evidence="5">Metallo-beta-lactamase domain-containing protein</fullName>
    </recommendedName>
</protein>
<keyword evidence="4" id="KW-0862">Zinc</keyword>
<sequence>MPDVRLSRRSAMPGGQARRRFWRAAALALLAAAGGGAAQAPAAKVPMVKSQAPGFYRMMLGDYEITALNDGVVDFPPAKLLTNTTAGEVAAMLRKRFEPDAVPTSVNAFLINTGDRLVLVDTGAGKVLGPRLGGLAESLRAAGYRPDQVDAVLITHMHPDHIGGLVKDGQPAFPNATVYADKTDAALWLDPAEAAKAPEDQGKLGKYRFRAVKESMDAYSRRGRLQYFDGTGEVLPGIRAIASRGHSPGHAFFEVESKGERLLFWGDIMHFGQVQLELPEVAMYSDIDPAKATASRLAALKDAADGRYLVAAAHLPFPGLGHIRKAERGYAWVPVTYEIPPR</sequence>
<dbReference type="InterPro" id="IPR036866">
    <property type="entry name" value="RibonucZ/Hydroxyglut_hydro"/>
</dbReference>
<dbReference type="SUPFAM" id="SSF56281">
    <property type="entry name" value="Metallo-hydrolase/oxidoreductase"/>
    <property type="match status" value="1"/>
</dbReference>
<proteinExistence type="inferred from homology"/>
<dbReference type="InterPro" id="IPR006311">
    <property type="entry name" value="TAT_signal"/>
</dbReference>
<dbReference type="Proteomes" id="UP000221538">
    <property type="component" value="Unassembled WGS sequence"/>
</dbReference>
<dbReference type="SMART" id="SM00849">
    <property type="entry name" value="Lactamase_B"/>
    <property type="match status" value="1"/>
</dbReference>
<accession>A0A292ZA66</accession>
<evidence type="ECO:0000256" key="4">
    <source>
        <dbReference type="ARBA" id="ARBA00022833"/>
    </source>
</evidence>
<dbReference type="GO" id="GO:0016787">
    <property type="term" value="F:hydrolase activity"/>
    <property type="evidence" value="ECO:0007669"/>
    <property type="project" value="UniProtKB-KW"/>
</dbReference>
<evidence type="ECO:0000256" key="2">
    <source>
        <dbReference type="ARBA" id="ARBA00022723"/>
    </source>
</evidence>
<reference evidence="6 7" key="2">
    <citation type="journal article" date="2013" name="Environ. Sci. Technol.">
        <title>The 4-tert-butylphenol-utilizing bacterium Sphingobium fuliginis OMI can degrade bisphenols via phenolic ring hydroxylation and meta-cleavage pathway.</title>
        <authorList>
            <person name="Ogata Y."/>
            <person name="Goda S."/>
            <person name="Toyama T."/>
            <person name="Sei K."/>
            <person name="Ike M."/>
        </authorList>
    </citation>
    <scope>NUCLEOTIDE SEQUENCE [LARGE SCALE GENOMIC DNA]</scope>
    <source>
        <strain evidence="6 7">OMI</strain>
    </source>
</reference>
<dbReference type="PANTHER" id="PTHR42978">
    <property type="entry name" value="QUORUM-QUENCHING LACTONASE YTNP-RELATED-RELATED"/>
    <property type="match status" value="1"/>
</dbReference>
<dbReference type="RefSeq" id="WP_200887624.1">
    <property type="nucleotide sequence ID" value="NZ_BATN01000051.1"/>
</dbReference>
<evidence type="ECO:0000256" key="3">
    <source>
        <dbReference type="ARBA" id="ARBA00022801"/>
    </source>
</evidence>
<comment type="caution">
    <text evidence="6">The sequence shown here is derived from an EMBL/GenBank/DDBJ whole genome shotgun (WGS) entry which is preliminary data.</text>
</comment>
<evidence type="ECO:0000256" key="1">
    <source>
        <dbReference type="ARBA" id="ARBA00007749"/>
    </source>
</evidence>
<evidence type="ECO:0000313" key="7">
    <source>
        <dbReference type="Proteomes" id="UP000221538"/>
    </source>
</evidence>
<dbReference type="Gene3D" id="3.60.15.10">
    <property type="entry name" value="Ribonuclease Z/Hydroxyacylglutathione hydrolase-like"/>
    <property type="match status" value="1"/>
</dbReference>
<keyword evidence="2" id="KW-0479">Metal-binding</keyword>
<organism evidence="6 7">
    <name type="scientific">Sphingobium fuliginis (strain ATCC 27551)</name>
    <dbReference type="NCBI Taxonomy" id="336203"/>
    <lineage>
        <taxon>Bacteria</taxon>
        <taxon>Pseudomonadati</taxon>
        <taxon>Pseudomonadota</taxon>
        <taxon>Alphaproteobacteria</taxon>
        <taxon>Sphingomonadales</taxon>
        <taxon>Sphingomonadaceae</taxon>
        <taxon>Sphingobium</taxon>
    </lineage>
</organism>